<dbReference type="EMBL" id="BMPQ01000007">
    <property type="protein sequence ID" value="GGK70510.1"/>
    <property type="molecule type" value="Genomic_DNA"/>
</dbReference>
<keyword evidence="2" id="KW-0812">Transmembrane</keyword>
<feature type="region of interest" description="Disordered" evidence="1">
    <location>
        <begin position="71"/>
        <end position="151"/>
    </location>
</feature>
<feature type="region of interest" description="Disordered" evidence="1">
    <location>
        <begin position="1"/>
        <end position="27"/>
    </location>
</feature>
<evidence type="ECO:0000256" key="1">
    <source>
        <dbReference type="SAM" id="MobiDB-lite"/>
    </source>
</evidence>
<evidence type="ECO:0000313" key="3">
    <source>
        <dbReference type="EMBL" id="GGK70510.1"/>
    </source>
</evidence>
<keyword evidence="4" id="KW-1185">Reference proteome</keyword>
<evidence type="ECO:0000256" key="2">
    <source>
        <dbReference type="SAM" id="Phobius"/>
    </source>
</evidence>
<accession>A0A917QW25</accession>
<keyword evidence="2" id="KW-1133">Transmembrane helix</keyword>
<feature type="compositionally biased region" description="Basic and acidic residues" evidence="1">
    <location>
        <begin position="91"/>
        <end position="106"/>
    </location>
</feature>
<dbReference type="Proteomes" id="UP000637788">
    <property type="component" value="Unassembled WGS sequence"/>
</dbReference>
<reference evidence="3" key="2">
    <citation type="submission" date="2020-09" db="EMBL/GenBank/DDBJ databases">
        <authorList>
            <person name="Sun Q."/>
            <person name="Ohkuma M."/>
        </authorList>
    </citation>
    <scope>NUCLEOTIDE SEQUENCE</scope>
    <source>
        <strain evidence="3">JCM 3035</strain>
    </source>
</reference>
<keyword evidence="2" id="KW-0472">Membrane</keyword>
<feature type="compositionally biased region" description="Gly residues" evidence="1">
    <location>
        <begin position="141"/>
        <end position="151"/>
    </location>
</feature>
<sequence>MRWPGAPACAPQKGSRGTVSAGPQGYTKDMDTFGRGLAVPHEIAAGAIPFVMGVVIASMLVLAVWWGMRVRDREPGPPDPEDQPHLPESGPVHEIREMREPDEVPHDGGVLLPHELRGFGNIRSHTAKDQTPPTWSPNSSGGFGSGSPGHH</sequence>
<dbReference type="AlphaFoldDB" id="A0A917QW25"/>
<evidence type="ECO:0008006" key="5">
    <source>
        <dbReference type="Google" id="ProtNLM"/>
    </source>
</evidence>
<proteinExistence type="predicted"/>
<protein>
    <recommendedName>
        <fullName evidence="5">Secreted protein</fullName>
    </recommendedName>
</protein>
<evidence type="ECO:0000313" key="4">
    <source>
        <dbReference type="Proteomes" id="UP000637788"/>
    </source>
</evidence>
<reference evidence="3" key="1">
    <citation type="journal article" date="2014" name="Int. J. Syst. Evol. Microbiol.">
        <title>Complete genome sequence of Corynebacterium casei LMG S-19264T (=DSM 44701T), isolated from a smear-ripened cheese.</title>
        <authorList>
            <consortium name="US DOE Joint Genome Institute (JGI-PGF)"/>
            <person name="Walter F."/>
            <person name="Albersmeier A."/>
            <person name="Kalinowski J."/>
            <person name="Ruckert C."/>
        </authorList>
    </citation>
    <scope>NUCLEOTIDE SEQUENCE</scope>
    <source>
        <strain evidence="3">JCM 3035</strain>
    </source>
</reference>
<feature type="transmembrane region" description="Helical" evidence="2">
    <location>
        <begin position="43"/>
        <end position="66"/>
    </location>
</feature>
<name>A0A917QW25_9ACTN</name>
<organism evidence="3 4">
    <name type="scientific">Streptomyces flaveus</name>
    <dbReference type="NCBI Taxonomy" id="66370"/>
    <lineage>
        <taxon>Bacteria</taxon>
        <taxon>Bacillati</taxon>
        <taxon>Actinomycetota</taxon>
        <taxon>Actinomycetes</taxon>
        <taxon>Kitasatosporales</taxon>
        <taxon>Streptomycetaceae</taxon>
        <taxon>Streptomyces</taxon>
        <taxon>Streptomyces aurantiacus group</taxon>
    </lineage>
</organism>
<dbReference type="InterPro" id="IPR045513">
    <property type="entry name" value="DUF6479"/>
</dbReference>
<gene>
    <name evidence="3" type="ORF">GCM10010094_34420</name>
</gene>
<dbReference type="Pfam" id="PF20087">
    <property type="entry name" value="DUF6479"/>
    <property type="match status" value="1"/>
</dbReference>
<comment type="caution">
    <text evidence="3">The sequence shown here is derived from an EMBL/GenBank/DDBJ whole genome shotgun (WGS) entry which is preliminary data.</text>
</comment>